<dbReference type="GO" id="GO:0006313">
    <property type="term" value="P:DNA transposition"/>
    <property type="evidence" value="ECO:0007669"/>
    <property type="project" value="InterPro"/>
</dbReference>
<gene>
    <name evidence="1" type="ORF">HDG41_008173</name>
</gene>
<dbReference type="GO" id="GO:0003677">
    <property type="term" value="F:DNA binding"/>
    <property type="evidence" value="ECO:0007669"/>
    <property type="project" value="InterPro"/>
</dbReference>
<evidence type="ECO:0000313" key="1">
    <source>
        <dbReference type="EMBL" id="MBB5406070.1"/>
    </source>
</evidence>
<organism evidence="1 2">
    <name type="scientific">Paraburkholderia youngii</name>
    <dbReference type="NCBI Taxonomy" id="2782701"/>
    <lineage>
        <taxon>Bacteria</taxon>
        <taxon>Pseudomonadati</taxon>
        <taxon>Pseudomonadota</taxon>
        <taxon>Betaproteobacteria</taxon>
        <taxon>Burkholderiales</taxon>
        <taxon>Burkholderiaceae</taxon>
        <taxon>Paraburkholderia</taxon>
    </lineage>
</organism>
<dbReference type="Proteomes" id="UP000592820">
    <property type="component" value="Unassembled WGS sequence"/>
</dbReference>
<sequence>MNTIEEEAPVGRRRRRRYSVEFKAQVVAACRRPGVSLAAIALDHRLNANLLRRWVEQAEGNARVPVASSDVAVPSAQAPAFVPVPLDTMNVRPAEIRVEVRRANQSITISWPISEAAQCAAWLREWLA</sequence>
<dbReference type="NCBIfam" id="NF047595">
    <property type="entry name" value="IS66_ISRel24_TnpA"/>
    <property type="match status" value="1"/>
</dbReference>
<comment type="caution">
    <text evidence="1">The sequence shown here is derived from an EMBL/GenBank/DDBJ whole genome shotgun (WGS) entry which is preliminary data.</text>
</comment>
<reference evidence="1 2" key="1">
    <citation type="submission" date="2020-08" db="EMBL/GenBank/DDBJ databases">
        <title>Genomic Encyclopedia of Type Strains, Phase IV (KMG-V): Genome sequencing to study the core and pangenomes of soil and plant-associated prokaryotes.</title>
        <authorList>
            <person name="Whitman W."/>
        </authorList>
    </citation>
    <scope>NUCLEOTIDE SEQUENCE [LARGE SCALE GENOMIC DNA]</scope>
    <source>
        <strain evidence="1 2">JPY162</strain>
    </source>
</reference>
<dbReference type="Gene3D" id="1.10.10.10">
    <property type="entry name" value="Winged helix-like DNA-binding domain superfamily/Winged helix DNA-binding domain"/>
    <property type="match status" value="1"/>
</dbReference>
<evidence type="ECO:0000313" key="2">
    <source>
        <dbReference type="Proteomes" id="UP000592820"/>
    </source>
</evidence>
<accession>A0A7W8LFK0</accession>
<dbReference type="GO" id="GO:0004803">
    <property type="term" value="F:transposase activity"/>
    <property type="evidence" value="ECO:0007669"/>
    <property type="project" value="InterPro"/>
</dbReference>
<protein>
    <submittedName>
        <fullName evidence="1">Transposase-like protein</fullName>
    </submittedName>
</protein>
<name>A0A7W8LFK0_9BURK</name>
<dbReference type="RefSeq" id="WP_152855102.1">
    <property type="nucleotide sequence ID" value="NZ_JACHDE010000073.1"/>
</dbReference>
<dbReference type="InterPro" id="IPR009057">
    <property type="entry name" value="Homeodomain-like_sf"/>
</dbReference>
<dbReference type="EMBL" id="JACHDE010000073">
    <property type="protein sequence ID" value="MBB5406070.1"/>
    <property type="molecule type" value="Genomic_DNA"/>
</dbReference>
<dbReference type="SUPFAM" id="SSF46689">
    <property type="entry name" value="Homeodomain-like"/>
    <property type="match status" value="1"/>
</dbReference>
<dbReference type="AlphaFoldDB" id="A0A7W8LFK0"/>
<dbReference type="InterPro" id="IPR036388">
    <property type="entry name" value="WH-like_DNA-bd_sf"/>
</dbReference>
<dbReference type="InterPro" id="IPR002514">
    <property type="entry name" value="Transposase_8"/>
</dbReference>
<dbReference type="Pfam" id="PF01527">
    <property type="entry name" value="HTH_Tnp_1"/>
    <property type="match status" value="1"/>
</dbReference>
<proteinExistence type="predicted"/>